<feature type="transmembrane region" description="Helical" evidence="7">
    <location>
        <begin position="185"/>
        <end position="203"/>
    </location>
</feature>
<dbReference type="PANTHER" id="PTHR11706">
    <property type="entry name" value="SOLUTE CARRIER PROTEIN FAMILY 11 MEMBER"/>
    <property type="match status" value="1"/>
</dbReference>
<feature type="transmembrane region" description="Helical" evidence="7">
    <location>
        <begin position="146"/>
        <end position="165"/>
    </location>
</feature>
<dbReference type="GO" id="GO:0005384">
    <property type="term" value="F:manganese ion transmembrane transporter activity"/>
    <property type="evidence" value="ECO:0007669"/>
    <property type="project" value="TreeGrafter"/>
</dbReference>
<keyword evidence="5 7" id="KW-1133">Transmembrane helix</keyword>
<feature type="transmembrane region" description="Helical" evidence="7">
    <location>
        <begin position="38"/>
        <end position="59"/>
    </location>
</feature>
<dbReference type="NCBIfam" id="NF037982">
    <property type="entry name" value="Nramp_1"/>
    <property type="match status" value="1"/>
</dbReference>
<proteinExistence type="predicted"/>
<dbReference type="PRINTS" id="PR00447">
    <property type="entry name" value="NATRESASSCMP"/>
</dbReference>
<dbReference type="AlphaFoldDB" id="A0AA51ZV05"/>
<keyword evidence="6 7" id="KW-0472">Membrane</keyword>
<keyword evidence="2" id="KW-0813">Transport</keyword>
<accession>A0AA51ZV05</accession>
<dbReference type="EMBL" id="CP129968">
    <property type="protein sequence ID" value="WNB16872.1"/>
    <property type="molecule type" value="Genomic_DNA"/>
</dbReference>
<protein>
    <submittedName>
        <fullName evidence="8">Nramp family divalent metal transporter</fullName>
    </submittedName>
</protein>
<dbReference type="RefSeq" id="WP_322345804.1">
    <property type="nucleotide sequence ID" value="NZ_CP129968.2"/>
</dbReference>
<comment type="subcellular location">
    <subcellularLocation>
        <location evidence="1">Membrane</location>
        <topology evidence="1">Multi-pass membrane protein</topology>
    </subcellularLocation>
</comment>
<evidence type="ECO:0000256" key="5">
    <source>
        <dbReference type="ARBA" id="ARBA00022989"/>
    </source>
</evidence>
<keyword evidence="4" id="KW-0769">Symport</keyword>
<evidence type="ECO:0000256" key="4">
    <source>
        <dbReference type="ARBA" id="ARBA00022847"/>
    </source>
</evidence>
<name>A0AA51ZV05_9BACT</name>
<feature type="transmembrane region" description="Helical" evidence="7">
    <location>
        <begin position="12"/>
        <end position="32"/>
    </location>
</feature>
<dbReference type="Proteomes" id="UP001232019">
    <property type="component" value="Chromosome"/>
</dbReference>
<dbReference type="KEGG" id="marp:QYS47_27555"/>
<evidence type="ECO:0000256" key="2">
    <source>
        <dbReference type="ARBA" id="ARBA00022448"/>
    </source>
</evidence>
<dbReference type="PANTHER" id="PTHR11706:SF33">
    <property type="entry name" value="NATURAL RESISTANCE-ASSOCIATED MACROPHAGE PROTEIN 2"/>
    <property type="match status" value="1"/>
</dbReference>
<dbReference type="Pfam" id="PF01566">
    <property type="entry name" value="Nramp"/>
    <property type="match status" value="1"/>
</dbReference>
<sequence>MFKKLKQLGPGMIVAAAFIGPGTVTTASLAGAGYGYTLLWAMLFSIFATIILQEMTARLGTQAKMGLGEAIRKKSVNKVFRYLSFALVISAIVVGNAAYESGNLAGAIMGFGKVPEFLGINSLLLLIGITAFILLLIGKYKYIERFLVVLVSIMGIVFICAAILLEPSISAIIKGLFVPLIPENATLMVVGLVGTTVVPYNLFLHASASKTKFKDTDSLNMSRLDTVISVTLGGIITMAIMITAAIAFEGNQNEFKGINSLGTQLQPILGDWSISFIAFGFLAAGFSSSITAPLAAAYATSEILDWKGGLQNIKFKLTWALVLLSGIIVASWGFETTALILFAQVTNGLLLPILAIYLLWIVNDKELMGNHVNSKLINVIGVVVIITTILLGARSILSAFGII</sequence>
<dbReference type="GO" id="GO:0015086">
    <property type="term" value="F:cadmium ion transmembrane transporter activity"/>
    <property type="evidence" value="ECO:0007669"/>
    <property type="project" value="TreeGrafter"/>
</dbReference>
<dbReference type="GO" id="GO:0015293">
    <property type="term" value="F:symporter activity"/>
    <property type="evidence" value="ECO:0007669"/>
    <property type="project" value="UniProtKB-KW"/>
</dbReference>
<dbReference type="GO" id="GO:0034755">
    <property type="term" value="P:iron ion transmembrane transport"/>
    <property type="evidence" value="ECO:0007669"/>
    <property type="project" value="TreeGrafter"/>
</dbReference>
<dbReference type="GO" id="GO:0005886">
    <property type="term" value="C:plasma membrane"/>
    <property type="evidence" value="ECO:0007669"/>
    <property type="project" value="TreeGrafter"/>
</dbReference>
<feature type="transmembrane region" description="Helical" evidence="7">
    <location>
        <begin position="119"/>
        <end position="137"/>
    </location>
</feature>
<evidence type="ECO:0000256" key="1">
    <source>
        <dbReference type="ARBA" id="ARBA00004141"/>
    </source>
</evidence>
<dbReference type="InterPro" id="IPR001046">
    <property type="entry name" value="NRAMP_fam"/>
</dbReference>
<feature type="transmembrane region" description="Helical" evidence="7">
    <location>
        <begin position="375"/>
        <end position="397"/>
    </location>
</feature>
<feature type="transmembrane region" description="Helical" evidence="7">
    <location>
        <begin position="317"/>
        <end position="334"/>
    </location>
</feature>
<evidence type="ECO:0000256" key="6">
    <source>
        <dbReference type="ARBA" id="ARBA00023136"/>
    </source>
</evidence>
<feature type="transmembrane region" description="Helical" evidence="7">
    <location>
        <begin position="79"/>
        <end position="99"/>
    </location>
</feature>
<keyword evidence="3 7" id="KW-0812">Transmembrane</keyword>
<gene>
    <name evidence="8" type="ORF">QYS47_27555</name>
</gene>
<organism evidence="8">
    <name type="scientific">Marivirga arenosa</name>
    <dbReference type="NCBI Taxonomy" id="3059076"/>
    <lineage>
        <taxon>Bacteria</taxon>
        <taxon>Pseudomonadati</taxon>
        <taxon>Bacteroidota</taxon>
        <taxon>Cytophagia</taxon>
        <taxon>Cytophagales</taxon>
        <taxon>Marivirgaceae</taxon>
        <taxon>Marivirga</taxon>
    </lineage>
</organism>
<reference evidence="8" key="1">
    <citation type="submission" date="2023-08" db="EMBL/GenBank/DDBJ databases">
        <title>Comparative genomics and taxonomic characterization of three novel marine species of genus Marivirga.</title>
        <authorList>
            <person name="Muhammad N."/>
            <person name="Kim S.-G."/>
        </authorList>
    </citation>
    <scope>NUCLEOTIDE SEQUENCE</scope>
    <source>
        <strain evidence="8">BKB1-2</strain>
    </source>
</reference>
<evidence type="ECO:0000313" key="8">
    <source>
        <dbReference type="EMBL" id="WNB16872.1"/>
    </source>
</evidence>
<feature type="transmembrane region" description="Helical" evidence="7">
    <location>
        <begin position="272"/>
        <end position="296"/>
    </location>
</feature>
<evidence type="ECO:0000256" key="7">
    <source>
        <dbReference type="SAM" id="Phobius"/>
    </source>
</evidence>
<feature type="transmembrane region" description="Helical" evidence="7">
    <location>
        <begin position="224"/>
        <end position="248"/>
    </location>
</feature>
<evidence type="ECO:0000256" key="3">
    <source>
        <dbReference type="ARBA" id="ARBA00022692"/>
    </source>
</evidence>
<feature type="transmembrane region" description="Helical" evidence="7">
    <location>
        <begin position="340"/>
        <end position="363"/>
    </location>
</feature>